<reference evidence="3 4" key="1">
    <citation type="submission" date="2020-08" db="EMBL/GenBank/DDBJ databases">
        <title>Genomic Encyclopedia of Type Strains, Phase III (KMG-III): the genomes of soil and plant-associated and newly described type strains.</title>
        <authorList>
            <person name="Whitman W."/>
        </authorList>
    </citation>
    <scope>NUCLEOTIDE SEQUENCE [LARGE SCALE GENOMIC DNA]</scope>
    <source>
        <strain evidence="3 4">CECT 8960</strain>
    </source>
</reference>
<name>A0A7W7QFN6_9PSEU</name>
<organism evidence="3 4">
    <name type="scientific">Actinophytocola algeriensis</name>
    <dbReference type="NCBI Taxonomy" id="1768010"/>
    <lineage>
        <taxon>Bacteria</taxon>
        <taxon>Bacillati</taxon>
        <taxon>Actinomycetota</taxon>
        <taxon>Actinomycetes</taxon>
        <taxon>Pseudonocardiales</taxon>
        <taxon>Pseudonocardiaceae</taxon>
    </lineage>
</organism>
<keyword evidence="1" id="KW-0677">Repeat</keyword>
<protein>
    <recommendedName>
        <fullName evidence="2">Prenyltransferase alpha-alpha toroid domain-containing protein</fullName>
    </recommendedName>
</protein>
<keyword evidence="4" id="KW-1185">Reference proteome</keyword>
<dbReference type="Gene3D" id="1.50.10.20">
    <property type="match status" value="1"/>
</dbReference>
<evidence type="ECO:0000259" key="2">
    <source>
        <dbReference type="Pfam" id="PF00432"/>
    </source>
</evidence>
<gene>
    <name evidence="3" type="ORF">FHR82_008986</name>
</gene>
<dbReference type="SUPFAM" id="SSF48239">
    <property type="entry name" value="Terpenoid cyclases/Protein prenyltransferases"/>
    <property type="match status" value="1"/>
</dbReference>
<dbReference type="InterPro" id="IPR001330">
    <property type="entry name" value="Prenyltrans"/>
</dbReference>
<feature type="domain" description="Prenyltransferase alpha-alpha toroid" evidence="2">
    <location>
        <begin position="3"/>
        <end position="104"/>
    </location>
</feature>
<dbReference type="InterPro" id="IPR008930">
    <property type="entry name" value="Terpenoid_cyclase/PrenylTrfase"/>
</dbReference>
<dbReference type="Proteomes" id="UP000520767">
    <property type="component" value="Unassembled WGS sequence"/>
</dbReference>
<evidence type="ECO:0000313" key="3">
    <source>
        <dbReference type="EMBL" id="MBB4912712.1"/>
    </source>
</evidence>
<dbReference type="AlphaFoldDB" id="A0A7W7QFN6"/>
<sequence length="280" mass="30938">MRQHNVAAFLDRCRDESGRFVETDEDRPSLEASRFGAEILQLIGSRPSEAELRFVADRHCGAGYAMDDDAEEPALSATYYALRLLELAGHPPSDAHEIARWLVDTLFGEGRVVVDMDDLFYGIRALNLAGERLSSSGEDAVRTFLQTCQHVNGGYGLLPDAAPDIERTYCAVAISLWMGGDSDHEAARAQKPFVRSCYDGGGHIRMRPSSPDWSLASGYWGNRCVELLELDWPWDDVHAATAACRQPDGGFTSTTGSSLWETYCALRVLDIATQHRQVHA</sequence>
<comment type="caution">
    <text evidence="3">The sequence shown here is derived from an EMBL/GenBank/DDBJ whole genome shotgun (WGS) entry which is preliminary data.</text>
</comment>
<proteinExistence type="predicted"/>
<feature type="domain" description="Prenyltransferase alpha-alpha toroid" evidence="2">
    <location>
        <begin position="119"/>
        <end position="276"/>
    </location>
</feature>
<dbReference type="EMBL" id="JACHJQ010000016">
    <property type="protein sequence ID" value="MBB4912712.1"/>
    <property type="molecule type" value="Genomic_DNA"/>
</dbReference>
<dbReference type="GO" id="GO:0003824">
    <property type="term" value="F:catalytic activity"/>
    <property type="evidence" value="ECO:0007669"/>
    <property type="project" value="InterPro"/>
</dbReference>
<accession>A0A7W7QFN6</accession>
<dbReference type="RefSeq" id="WP_184816693.1">
    <property type="nucleotide sequence ID" value="NZ_JACHJQ010000016.1"/>
</dbReference>
<evidence type="ECO:0000256" key="1">
    <source>
        <dbReference type="ARBA" id="ARBA00022737"/>
    </source>
</evidence>
<evidence type="ECO:0000313" key="4">
    <source>
        <dbReference type="Proteomes" id="UP000520767"/>
    </source>
</evidence>
<dbReference type="Pfam" id="PF00432">
    <property type="entry name" value="Prenyltrans"/>
    <property type="match status" value="2"/>
</dbReference>